<dbReference type="AlphaFoldDB" id="A0AAW1R7Y5"/>
<feature type="signal peptide" evidence="1">
    <location>
        <begin position="1"/>
        <end position="22"/>
    </location>
</feature>
<protein>
    <submittedName>
        <fullName evidence="2">Uncharacterized protein</fullName>
    </submittedName>
</protein>
<keyword evidence="3" id="KW-1185">Reference proteome</keyword>
<organism evidence="2 3">
    <name type="scientific">[Myrmecia] bisecta</name>
    <dbReference type="NCBI Taxonomy" id="41462"/>
    <lineage>
        <taxon>Eukaryota</taxon>
        <taxon>Viridiplantae</taxon>
        <taxon>Chlorophyta</taxon>
        <taxon>core chlorophytes</taxon>
        <taxon>Trebouxiophyceae</taxon>
        <taxon>Trebouxiales</taxon>
        <taxon>Trebouxiaceae</taxon>
        <taxon>Myrmecia</taxon>
    </lineage>
</organism>
<proteinExistence type="predicted"/>
<dbReference type="Gene3D" id="2.80.10.50">
    <property type="match status" value="1"/>
</dbReference>
<feature type="chain" id="PRO_5043957250" evidence="1">
    <location>
        <begin position="23"/>
        <end position="271"/>
    </location>
</feature>
<gene>
    <name evidence="2" type="ORF">WJX72_008526</name>
</gene>
<dbReference type="EMBL" id="JALJOR010000001">
    <property type="protein sequence ID" value="KAK9829897.1"/>
    <property type="molecule type" value="Genomic_DNA"/>
</dbReference>
<keyword evidence="1" id="KW-0732">Signal</keyword>
<evidence type="ECO:0000313" key="3">
    <source>
        <dbReference type="Proteomes" id="UP001489004"/>
    </source>
</evidence>
<accession>A0AAW1R7Y5</accession>
<dbReference type="Proteomes" id="UP001489004">
    <property type="component" value="Unassembled WGS sequence"/>
</dbReference>
<evidence type="ECO:0000313" key="2">
    <source>
        <dbReference type="EMBL" id="KAK9829897.1"/>
    </source>
</evidence>
<name>A0AAW1R7Y5_9CHLO</name>
<sequence>MAYRPVALAAVLVLLCLSGAHAAGTSSRKLLQANGFSCTGTVTNAAKCQNIINDPTGCRALAGCAPGQFGNNANHCFPKSCNTFTAQGQAACTAMGCSWTPNPPPKPLLNIGARYAFQADTSNFLFRCNQCTTQNGNGFPDQAFAQAQDTKSNLTHFTVVDAGDGLIGLQADNGLFVARCAGCEDATLNGYPDTVVMSITADKLATSPFAKWKVVDAGSGKVGFQADTGNFMARCHTCYGNSLLADLVDSVFIQVNTLDGNPFATWTPVPL</sequence>
<dbReference type="CDD" id="cd00257">
    <property type="entry name" value="beta-trefoil_FSCN-like"/>
    <property type="match status" value="1"/>
</dbReference>
<evidence type="ECO:0000256" key="1">
    <source>
        <dbReference type="SAM" id="SignalP"/>
    </source>
</evidence>
<reference evidence="2 3" key="1">
    <citation type="journal article" date="2024" name="Nat. Commun.">
        <title>Phylogenomics reveals the evolutionary origins of lichenization in chlorophyte algae.</title>
        <authorList>
            <person name="Puginier C."/>
            <person name="Libourel C."/>
            <person name="Otte J."/>
            <person name="Skaloud P."/>
            <person name="Haon M."/>
            <person name="Grisel S."/>
            <person name="Petersen M."/>
            <person name="Berrin J.G."/>
            <person name="Delaux P.M."/>
            <person name="Dal Grande F."/>
            <person name="Keller J."/>
        </authorList>
    </citation>
    <scope>NUCLEOTIDE SEQUENCE [LARGE SCALE GENOMIC DNA]</scope>
    <source>
        <strain evidence="2 3">SAG 2043</strain>
    </source>
</reference>
<comment type="caution">
    <text evidence="2">The sequence shown here is derived from an EMBL/GenBank/DDBJ whole genome shotgun (WGS) entry which is preliminary data.</text>
</comment>